<feature type="transmembrane region" description="Helical" evidence="2">
    <location>
        <begin position="15"/>
        <end position="36"/>
    </location>
</feature>
<organism evidence="3 4">
    <name type="scientific">Penicillium chermesinum</name>
    <dbReference type="NCBI Taxonomy" id="63820"/>
    <lineage>
        <taxon>Eukaryota</taxon>
        <taxon>Fungi</taxon>
        <taxon>Dikarya</taxon>
        <taxon>Ascomycota</taxon>
        <taxon>Pezizomycotina</taxon>
        <taxon>Eurotiomycetes</taxon>
        <taxon>Eurotiomycetidae</taxon>
        <taxon>Eurotiales</taxon>
        <taxon>Aspergillaceae</taxon>
        <taxon>Penicillium</taxon>
    </lineage>
</organism>
<dbReference type="Proteomes" id="UP001150941">
    <property type="component" value="Unassembled WGS sequence"/>
</dbReference>
<gene>
    <name evidence="3" type="ORF">N7468_001077</name>
</gene>
<evidence type="ECO:0000313" key="3">
    <source>
        <dbReference type="EMBL" id="KAJ5246094.1"/>
    </source>
</evidence>
<dbReference type="EMBL" id="JAPQKS010000002">
    <property type="protein sequence ID" value="KAJ5246094.1"/>
    <property type="molecule type" value="Genomic_DNA"/>
</dbReference>
<comment type="caution">
    <text evidence="3">The sequence shown here is derived from an EMBL/GenBank/DDBJ whole genome shotgun (WGS) entry which is preliminary data.</text>
</comment>
<evidence type="ECO:0000313" key="4">
    <source>
        <dbReference type="Proteomes" id="UP001150941"/>
    </source>
</evidence>
<dbReference type="GeneID" id="83197677"/>
<reference evidence="3" key="2">
    <citation type="journal article" date="2023" name="IMA Fungus">
        <title>Comparative genomic study of the Penicillium genus elucidates a diverse pangenome and 15 lateral gene transfer events.</title>
        <authorList>
            <person name="Petersen C."/>
            <person name="Sorensen T."/>
            <person name="Nielsen M.R."/>
            <person name="Sondergaard T.E."/>
            <person name="Sorensen J.L."/>
            <person name="Fitzpatrick D.A."/>
            <person name="Frisvad J.C."/>
            <person name="Nielsen K.L."/>
        </authorList>
    </citation>
    <scope>NUCLEOTIDE SEQUENCE</scope>
    <source>
        <strain evidence="3">IBT 19713</strain>
    </source>
</reference>
<proteinExistence type="predicted"/>
<dbReference type="AlphaFoldDB" id="A0A9W9PFW4"/>
<keyword evidence="2" id="KW-0812">Transmembrane</keyword>
<keyword evidence="2" id="KW-0472">Membrane</keyword>
<evidence type="ECO:0000256" key="2">
    <source>
        <dbReference type="SAM" id="Phobius"/>
    </source>
</evidence>
<name>A0A9W9PFW4_9EURO</name>
<evidence type="ECO:0000256" key="1">
    <source>
        <dbReference type="SAM" id="MobiDB-lite"/>
    </source>
</evidence>
<feature type="region of interest" description="Disordered" evidence="1">
    <location>
        <begin position="61"/>
        <end position="82"/>
    </location>
</feature>
<keyword evidence="2" id="KW-1133">Transmembrane helix</keyword>
<accession>A0A9W9PFW4</accession>
<reference evidence="3" key="1">
    <citation type="submission" date="2022-11" db="EMBL/GenBank/DDBJ databases">
        <authorList>
            <person name="Petersen C."/>
        </authorList>
    </citation>
    <scope>NUCLEOTIDE SEQUENCE</scope>
    <source>
        <strain evidence="3">IBT 19713</strain>
    </source>
</reference>
<sequence length="231" mass="25057">MSGSPKVYNLGISPLRVLFFFASASFQVLAFLVDLVDMVGVPPPRGARLAQPMLVMAEAPDRETTSLGQAPSSPGPRPAQPTQARVVVPLIEPAVQARQVPIFPAPPAVQAPLVAPVNPQFDRDHIVELAQRYSAGGVCGVWLRGSEASSPSFELLWWGVSLLETELTLVSDRDTAWPSIVRSWPPRLYLGGSLGLAKPSRAEPSVGGMHQLTDEEWTWQQRILRGHLGGW</sequence>
<keyword evidence="4" id="KW-1185">Reference proteome</keyword>
<dbReference type="RefSeq" id="XP_058333515.1">
    <property type="nucleotide sequence ID" value="XM_058470374.1"/>
</dbReference>
<protein>
    <submittedName>
        <fullName evidence="3">Uncharacterized protein</fullName>
    </submittedName>
</protein>